<dbReference type="AlphaFoldDB" id="A0A1H9YZB6"/>
<accession>A0A1H9YZB6</accession>
<keyword evidence="1" id="KW-1133">Transmembrane helix</keyword>
<proteinExistence type="predicted"/>
<dbReference type="EMBL" id="FOHJ01000001">
    <property type="protein sequence ID" value="SES73945.1"/>
    <property type="molecule type" value="Genomic_DNA"/>
</dbReference>
<organism evidence="2 3">
    <name type="scientific">Salinibacillus kushneri</name>
    <dbReference type="NCBI Taxonomy" id="237682"/>
    <lineage>
        <taxon>Bacteria</taxon>
        <taxon>Bacillati</taxon>
        <taxon>Bacillota</taxon>
        <taxon>Bacilli</taxon>
        <taxon>Bacillales</taxon>
        <taxon>Bacillaceae</taxon>
        <taxon>Salinibacillus</taxon>
    </lineage>
</organism>
<evidence type="ECO:0000313" key="2">
    <source>
        <dbReference type="EMBL" id="SES73945.1"/>
    </source>
</evidence>
<dbReference type="Proteomes" id="UP000199095">
    <property type="component" value="Unassembled WGS sequence"/>
</dbReference>
<evidence type="ECO:0000313" key="3">
    <source>
        <dbReference type="Proteomes" id="UP000199095"/>
    </source>
</evidence>
<keyword evidence="1" id="KW-0812">Transmembrane</keyword>
<keyword evidence="3" id="KW-1185">Reference proteome</keyword>
<feature type="transmembrane region" description="Helical" evidence="1">
    <location>
        <begin position="19"/>
        <end position="37"/>
    </location>
</feature>
<reference evidence="3" key="1">
    <citation type="submission" date="2016-10" db="EMBL/GenBank/DDBJ databases">
        <authorList>
            <person name="Varghese N."/>
            <person name="Submissions S."/>
        </authorList>
    </citation>
    <scope>NUCLEOTIDE SEQUENCE [LARGE SCALE GENOMIC DNA]</scope>
    <source>
        <strain evidence="3">CGMCC 1.3566</strain>
    </source>
</reference>
<keyword evidence="1" id="KW-0472">Membrane</keyword>
<evidence type="ECO:0000256" key="1">
    <source>
        <dbReference type="SAM" id="Phobius"/>
    </source>
</evidence>
<protein>
    <submittedName>
        <fullName evidence="2">Uncharacterized protein</fullName>
    </submittedName>
</protein>
<name>A0A1H9YZB6_9BACI</name>
<gene>
    <name evidence="2" type="ORF">SAMN05421676_101330</name>
</gene>
<sequence>MAEAEWDIQEVKRLKKIHLVQYNLVMLLLFIFFAVYAEGSFRPCCFMLRGSLDYYSKYVVYP</sequence>